<keyword evidence="1" id="KW-1133">Transmembrane helix</keyword>
<sequence length="208" mass="22164">MLSSVTHSFAFCFTLLFSVFFSSMSFAHALKVFAYLEGDLIKGSVYFVGGAPAKGAEVRLDTPDGQRLQTLVADQEGEFTSAPVTAPLIHVVADSHDGHVGQWIVKNTRAEIPAESSIKNPNAQQGNASLVNVTTSGITSDELEAVVERAVAAQVAPLREELHRYQNSARLSDILGGVGVIFGLAGAALWYSSRKSSKHVSNEKTAGE</sequence>
<dbReference type="Proteomes" id="UP001595476">
    <property type="component" value="Unassembled WGS sequence"/>
</dbReference>
<evidence type="ECO:0000256" key="1">
    <source>
        <dbReference type="SAM" id="Phobius"/>
    </source>
</evidence>
<evidence type="ECO:0000313" key="2">
    <source>
        <dbReference type="EMBL" id="MFC3153440.1"/>
    </source>
</evidence>
<proteinExistence type="predicted"/>
<feature type="transmembrane region" description="Helical" evidence="1">
    <location>
        <begin position="174"/>
        <end position="191"/>
    </location>
</feature>
<name>A0ABV7HMR7_9GAMM</name>
<organism evidence="2 3">
    <name type="scientific">Litoribrevibacter euphylliae</name>
    <dbReference type="NCBI Taxonomy" id="1834034"/>
    <lineage>
        <taxon>Bacteria</taxon>
        <taxon>Pseudomonadati</taxon>
        <taxon>Pseudomonadota</taxon>
        <taxon>Gammaproteobacteria</taxon>
        <taxon>Oceanospirillales</taxon>
        <taxon>Oceanospirillaceae</taxon>
        <taxon>Litoribrevibacter</taxon>
    </lineage>
</organism>
<gene>
    <name evidence="2" type="ORF">ACFOEK_20535</name>
</gene>
<reference evidence="3" key="1">
    <citation type="journal article" date="2019" name="Int. J. Syst. Evol. Microbiol.">
        <title>The Global Catalogue of Microorganisms (GCM) 10K type strain sequencing project: providing services to taxonomists for standard genome sequencing and annotation.</title>
        <authorList>
            <consortium name="The Broad Institute Genomics Platform"/>
            <consortium name="The Broad Institute Genome Sequencing Center for Infectious Disease"/>
            <person name="Wu L."/>
            <person name="Ma J."/>
        </authorList>
    </citation>
    <scope>NUCLEOTIDE SEQUENCE [LARGE SCALE GENOMIC DNA]</scope>
    <source>
        <strain evidence="3">KCTC 52438</strain>
    </source>
</reference>
<keyword evidence="1" id="KW-0472">Membrane</keyword>
<accession>A0ABV7HMR7</accession>
<dbReference type="EMBL" id="JBHRSZ010000009">
    <property type="protein sequence ID" value="MFC3153440.1"/>
    <property type="molecule type" value="Genomic_DNA"/>
</dbReference>
<dbReference type="RefSeq" id="WP_386723360.1">
    <property type="nucleotide sequence ID" value="NZ_JBHRSZ010000009.1"/>
</dbReference>
<protein>
    <recommendedName>
        <fullName evidence="4">Nickel transport protein</fullName>
    </recommendedName>
</protein>
<keyword evidence="1" id="KW-0812">Transmembrane</keyword>
<comment type="caution">
    <text evidence="2">The sequence shown here is derived from an EMBL/GenBank/DDBJ whole genome shotgun (WGS) entry which is preliminary data.</text>
</comment>
<evidence type="ECO:0000313" key="3">
    <source>
        <dbReference type="Proteomes" id="UP001595476"/>
    </source>
</evidence>
<evidence type="ECO:0008006" key="4">
    <source>
        <dbReference type="Google" id="ProtNLM"/>
    </source>
</evidence>
<keyword evidence="3" id="KW-1185">Reference proteome</keyword>